<dbReference type="Pfam" id="PF13508">
    <property type="entry name" value="Acetyltransf_7"/>
    <property type="match status" value="1"/>
</dbReference>
<evidence type="ECO:0000313" key="3">
    <source>
        <dbReference type="Proteomes" id="UP001161757"/>
    </source>
</evidence>
<dbReference type="PANTHER" id="PTHR42791">
    <property type="entry name" value="GNAT FAMILY ACETYLTRANSFERASE"/>
    <property type="match status" value="1"/>
</dbReference>
<proteinExistence type="predicted"/>
<dbReference type="Proteomes" id="UP001161757">
    <property type="component" value="Unassembled WGS sequence"/>
</dbReference>
<dbReference type="InterPro" id="IPR000182">
    <property type="entry name" value="GNAT_dom"/>
</dbReference>
<feature type="domain" description="N-acetyltransferase" evidence="1">
    <location>
        <begin position="128"/>
        <end position="256"/>
    </location>
</feature>
<dbReference type="SUPFAM" id="SSF55729">
    <property type="entry name" value="Acyl-CoA N-acyltransferases (Nat)"/>
    <property type="match status" value="1"/>
</dbReference>
<dbReference type="InterPro" id="IPR016181">
    <property type="entry name" value="Acyl_CoA_acyltransferase"/>
</dbReference>
<name>A0AAN6EQ56_EXODE</name>
<comment type="caution">
    <text evidence="2">The sequence shown here is derived from an EMBL/GenBank/DDBJ whole genome shotgun (WGS) entry which is preliminary data.</text>
</comment>
<dbReference type="InterPro" id="IPR052523">
    <property type="entry name" value="Trichothecene_AcTrans"/>
</dbReference>
<sequence length="274" mass="30915">MALSTAAATAPALDAALLHEKRSSIADKVALGSSTSTSNNDGVRVRIVSPHEYKEAAACLAEAFRHDDVVRYAIDTPDRMHLSDEERFNLHKATMEYVTYAHCLNGLVLAVGENNNYDCVALWLPPGKNIDDWFTILRSGMWRLNFQLSKEGKVRFFDEFLPLLHRTKQEVLGDRDHRSWYLNYIGTKPEARGKGYARRLIDYVMKMADAEGVPCYLESSHDVNLIIYGKMGFELKKQIYLKRAEGKELRMDVMVREPVVSNGEKNGNASVKAA</sequence>
<organism evidence="2 3">
    <name type="scientific">Exophiala dermatitidis</name>
    <name type="common">Black yeast-like fungus</name>
    <name type="synonym">Wangiella dermatitidis</name>
    <dbReference type="NCBI Taxonomy" id="5970"/>
    <lineage>
        <taxon>Eukaryota</taxon>
        <taxon>Fungi</taxon>
        <taxon>Dikarya</taxon>
        <taxon>Ascomycota</taxon>
        <taxon>Pezizomycotina</taxon>
        <taxon>Eurotiomycetes</taxon>
        <taxon>Chaetothyriomycetidae</taxon>
        <taxon>Chaetothyriales</taxon>
        <taxon>Herpotrichiellaceae</taxon>
        <taxon>Exophiala</taxon>
    </lineage>
</organism>
<accession>A0AAN6EQ56</accession>
<dbReference type="GO" id="GO:0016747">
    <property type="term" value="F:acyltransferase activity, transferring groups other than amino-acyl groups"/>
    <property type="evidence" value="ECO:0007669"/>
    <property type="project" value="InterPro"/>
</dbReference>
<dbReference type="Gene3D" id="3.40.630.30">
    <property type="match status" value="1"/>
</dbReference>
<dbReference type="AlphaFoldDB" id="A0AAN6EQ56"/>
<dbReference type="CDD" id="cd04301">
    <property type="entry name" value="NAT_SF"/>
    <property type="match status" value="1"/>
</dbReference>
<reference evidence="2" key="1">
    <citation type="submission" date="2023-01" db="EMBL/GenBank/DDBJ databases">
        <title>Exophiala dermititidis isolated from Cystic Fibrosis Patient.</title>
        <authorList>
            <person name="Kurbessoian T."/>
            <person name="Crocker A."/>
            <person name="Murante D."/>
            <person name="Hogan D.A."/>
            <person name="Stajich J.E."/>
        </authorList>
    </citation>
    <scope>NUCLEOTIDE SEQUENCE</scope>
    <source>
        <strain evidence="2">Ex8</strain>
    </source>
</reference>
<evidence type="ECO:0000313" key="2">
    <source>
        <dbReference type="EMBL" id="KAJ8988719.1"/>
    </source>
</evidence>
<evidence type="ECO:0000259" key="1">
    <source>
        <dbReference type="PROSITE" id="PS51186"/>
    </source>
</evidence>
<dbReference type="PROSITE" id="PS51186">
    <property type="entry name" value="GNAT"/>
    <property type="match status" value="1"/>
</dbReference>
<protein>
    <recommendedName>
        <fullName evidence="1">N-acetyltransferase domain-containing protein</fullName>
    </recommendedName>
</protein>
<dbReference type="EMBL" id="JAJGCB010000017">
    <property type="protein sequence ID" value="KAJ8988719.1"/>
    <property type="molecule type" value="Genomic_DNA"/>
</dbReference>
<gene>
    <name evidence="2" type="ORF">HRR80_007346</name>
</gene>
<dbReference type="PANTHER" id="PTHR42791:SF1">
    <property type="entry name" value="N-ACETYLTRANSFERASE DOMAIN-CONTAINING PROTEIN"/>
    <property type="match status" value="1"/>
</dbReference>